<feature type="non-terminal residue" evidence="1">
    <location>
        <position position="1"/>
    </location>
</feature>
<dbReference type="Proteomes" id="UP001221757">
    <property type="component" value="Unassembled WGS sequence"/>
</dbReference>
<proteinExistence type="predicted"/>
<accession>A0AAD7CMR5</accession>
<evidence type="ECO:0000313" key="2">
    <source>
        <dbReference type="Proteomes" id="UP001221757"/>
    </source>
</evidence>
<dbReference type="EMBL" id="JARKIE010000343">
    <property type="protein sequence ID" value="KAJ7652906.1"/>
    <property type="molecule type" value="Genomic_DNA"/>
</dbReference>
<sequence length="99" mass="10854">MLSLSSSQVHPDLEGAFQIIENGGRKAKAWLKDKRIGSKFALPAIYQPSSLIPIELWKSAPSTTNGNEQAHRNINRDGVNLTMLGGIMRGMQYDARAMG</sequence>
<evidence type="ECO:0000313" key="1">
    <source>
        <dbReference type="EMBL" id="KAJ7652906.1"/>
    </source>
</evidence>
<protein>
    <submittedName>
        <fullName evidence="1">Uncharacterized protein</fullName>
    </submittedName>
</protein>
<organism evidence="1 2">
    <name type="scientific">Mycena rosella</name>
    <name type="common">Pink bonnet</name>
    <name type="synonym">Agaricus rosellus</name>
    <dbReference type="NCBI Taxonomy" id="1033263"/>
    <lineage>
        <taxon>Eukaryota</taxon>
        <taxon>Fungi</taxon>
        <taxon>Dikarya</taxon>
        <taxon>Basidiomycota</taxon>
        <taxon>Agaricomycotina</taxon>
        <taxon>Agaricomycetes</taxon>
        <taxon>Agaricomycetidae</taxon>
        <taxon>Agaricales</taxon>
        <taxon>Marasmiineae</taxon>
        <taxon>Mycenaceae</taxon>
        <taxon>Mycena</taxon>
    </lineage>
</organism>
<dbReference type="AlphaFoldDB" id="A0AAD7CMR5"/>
<reference evidence="1" key="1">
    <citation type="submission" date="2023-03" db="EMBL/GenBank/DDBJ databases">
        <title>Massive genome expansion in bonnet fungi (Mycena s.s.) driven by repeated elements and novel gene families across ecological guilds.</title>
        <authorList>
            <consortium name="Lawrence Berkeley National Laboratory"/>
            <person name="Harder C.B."/>
            <person name="Miyauchi S."/>
            <person name="Viragh M."/>
            <person name="Kuo A."/>
            <person name="Thoen E."/>
            <person name="Andreopoulos B."/>
            <person name="Lu D."/>
            <person name="Skrede I."/>
            <person name="Drula E."/>
            <person name="Henrissat B."/>
            <person name="Morin E."/>
            <person name="Kohler A."/>
            <person name="Barry K."/>
            <person name="LaButti K."/>
            <person name="Morin E."/>
            <person name="Salamov A."/>
            <person name="Lipzen A."/>
            <person name="Mereny Z."/>
            <person name="Hegedus B."/>
            <person name="Baldrian P."/>
            <person name="Stursova M."/>
            <person name="Weitz H."/>
            <person name="Taylor A."/>
            <person name="Grigoriev I.V."/>
            <person name="Nagy L.G."/>
            <person name="Martin F."/>
            <person name="Kauserud H."/>
        </authorList>
    </citation>
    <scope>NUCLEOTIDE SEQUENCE</scope>
    <source>
        <strain evidence="1">CBHHK067</strain>
    </source>
</reference>
<keyword evidence="2" id="KW-1185">Reference proteome</keyword>
<comment type="caution">
    <text evidence="1">The sequence shown here is derived from an EMBL/GenBank/DDBJ whole genome shotgun (WGS) entry which is preliminary data.</text>
</comment>
<name>A0AAD7CMR5_MYCRO</name>
<gene>
    <name evidence="1" type="ORF">B0H17DRAFT_850330</name>
</gene>